<feature type="compositionally biased region" description="Basic residues" evidence="1">
    <location>
        <begin position="113"/>
        <end position="123"/>
    </location>
</feature>
<keyword evidence="4" id="KW-1185">Reference proteome</keyword>
<sequence length="426" mass="48586">MPQNKKCEQCHAHKALTKFKPRKFDTSRGKKGEPLGICATCAEKKAARKRKARALEVDSEAATEDAHNRHAYTDLGEKQLADLLDLLTELTEPLHVQARVDVSQIAAQNQDQRKHKEKIPRGIKPRDSRRGERFACGGWLHLVLSDKTDIIELRLSHGQAHLPYVDILLPEEWRAYIAANARDHMAGQIWRHIVRVEDERRRETSKSPIPFRAKAVYYHWLLACRKDWKLHPNPVVSAQRFLEQHGDQYHLKLINLEGEPGTEAVAFYVEDFVQGWAAHTQELAMDSTWNTNGGNFELFATIADANGSGVPLAFMFIRTSDGATMGAKQRMLERFLTALRDLGIQPEFTLTDKDWSEINAMRAVWPKAKHQLCFWHALHALKQRLCKNKDTPAPYDAVAAKEEFPFIDVEFVPKAQQENPLSPQEG</sequence>
<evidence type="ECO:0000259" key="2">
    <source>
        <dbReference type="Pfam" id="PF10551"/>
    </source>
</evidence>
<dbReference type="InterPro" id="IPR018289">
    <property type="entry name" value="MULE_transposase_dom"/>
</dbReference>
<dbReference type="STRING" id="5643.A0A060SIR1"/>
<feature type="domain" description="MULE transposase" evidence="2">
    <location>
        <begin position="284"/>
        <end position="378"/>
    </location>
</feature>
<accession>A0A060SIR1</accession>
<dbReference type="OMA" id="TSEINAC"/>
<protein>
    <recommendedName>
        <fullName evidence="2">MULE transposase domain-containing protein</fullName>
    </recommendedName>
</protein>
<dbReference type="EMBL" id="CCBP010000165">
    <property type="protein sequence ID" value="CDO74382.1"/>
    <property type="molecule type" value="Genomic_DNA"/>
</dbReference>
<gene>
    <name evidence="3" type="ORF">BN946_scf184816.g5</name>
</gene>
<dbReference type="HOGENOM" id="CLU_644263_0_0_1"/>
<dbReference type="Pfam" id="PF10551">
    <property type="entry name" value="MULE"/>
    <property type="match status" value="1"/>
</dbReference>
<evidence type="ECO:0000313" key="3">
    <source>
        <dbReference type="EMBL" id="CDO74382.1"/>
    </source>
</evidence>
<reference evidence="3" key="1">
    <citation type="submission" date="2014-01" db="EMBL/GenBank/DDBJ databases">
        <title>The genome of the white-rot fungus Pycnoporus cinnabarinus: a basidiomycete model with a versatile arsenal for lignocellulosic biomass breakdown.</title>
        <authorList>
            <person name="Levasseur A."/>
            <person name="Lomascolo A."/>
            <person name="Ruiz-Duenas F.J."/>
            <person name="Uzan E."/>
            <person name="Piumi F."/>
            <person name="Kues U."/>
            <person name="Ram A.F.J."/>
            <person name="Murat C."/>
            <person name="Haon M."/>
            <person name="Benoit I."/>
            <person name="Arfi Y."/>
            <person name="Chevret D."/>
            <person name="Drula E."/>
            <person name="Kwon M.J."/>
            <person name="Gouret P."/>
            <person name="Lesage-Meessen L."/>
            <person name="Lombard V."/>
            <person name="Mariette J."/>
            <person name="Noirot C."/>
            <person name="Park J."/>
            <person name="Patyshakuliyeva A."/>
            <person name="Wieneger R.A.B."/>
            <person name="Wosten H.A.B."/>
            <person name="Martin F."/>
            <person name="Coutinho P.M."/>
            <person name="de Vries R."/>
            <person name="Martinez A.T."/>
            <person name="Klopp C."/>
            <person name="Pontarotti P."/>
            <person name="Henrissat B."/>
            <person name="Record E."/>
        </authorList>
    </citation>
    <scope>NUCLEOTIDE SEQUENCE [LARGE SCALE GENOMIC DNA]</scope>
    <source>
        <strain evidence="3">BRFM137</strain>
    </source>
</reference>
<dbReference type="OrthoDB" id="2437251at2759"/>
<evidence type="ECO:0000313" key="4">
    <source>
        <dbReference type="Proteomes" id="UP000029665"/>
    </source>
</evidence>
<dbReference type="AlphaFoldDB" id="A0A060SIR1"/>
<feature type="region of interest" description="Disordered" evidence="1">
    <location>
        <begin position="108"/>
        <end position="129"/>
    </location>
</feature>
<comment type="caution">
    <text evidence="3">The sequence shown here is derived from an EMBL/GenBank/DDBJ whole genome shotgun (WGS) entry which is preliminary data.</text>
</comment>
<organism evidence="3 4">
    <name type="scientific">Pycnoporus cinnabarinus</name>
    <name type="common">Cinnabar-red polypore</name>
    <name type="synonym">Trametes cinnabarina</name>
    <dbReference type="NCBI Taxonomy" id="5643"/>
    <lineage>
        <taxon>Eukaryota</taxon>
        <taxon>Fungi</taxon>
        <taxon>Dikarya</taxon>
        <taxon>Basidiomycota</taxon>
        <taxon>Agaricomycotina</taxon>
        <taxon>Agaricomycetes</taxon>
        <taxon>Polyporales</taxon>
        <taxon>Polyporaceae</taxon>
        <taxon>Trametes</taxon>
    </lineage>
</organism>
<proteinExistence type="predicted"/>
<evidence type="ECO:0000256" key="1">
    <source>
        <dbReference type="SAM" id="MobiDB-lite"/>
    </source>
</evidence>
<dbReference type="Proteomes" id="UP000029665">
    <property type="component" value="Unassembled WGS sequence"/>
</dbReference>
<name>A0A060SIR1_PYCCI</name>